<dbReference type="Pfam" id="PF10114">
    <property type="entry name" value="PocR"/>
    <property type="match status" value="1"/>
</dbReference>
<organism evidence="5 6">
    <name type="scientific">Clostridium gasigenes</name>
    <dbReference type="NCBI Taxonomy" id="94869"/>
    <lineage>
        <taxon>Bacteria</taxon>
        <taxon>Bacillati</taxon>
        <taxon>Bacillota</taxon>
        <taxon>Clostridia</taxon>
        <taxon>Eubacteriales</taxon>
        <taxon>Clostridiaceae</taxon>
        <taxon>Clostridium</taxon>
    </lineage>
</organism>
<dbReference type="SUPFAM" id="SSF55874">
    <property type="entry name" value="ATPase domain of HSP90 chaperone/DNA topoisomerase II/histidine kinase"/>
    <property type="match status" value="1"/>
</dbReference>
<keyword evidence="6" id="KW-1185">Reference proteome</keyword>
<gene>
    <name evidence="5" type="ORF">SAMN04488529_101401</name>
</gene>
<dbReference type="PANTHER" id="PTHR34220">
    <property type="entry name" value="SENSOR HISTIDINE KINASE YPDA"/>
    <property type="match status" value="1"/>
</dbReference>
<proteinExistence type="predicted"/>
<name>A0A1H0MBQ7_9CLOT</name>
<dbReference type="EMBL" id="FNJM01000001">
    <property type="protein sequence ID" value="SDO77879.1"/>
    <property type="molecule type" value="Genomic_DNA"/>
</dbReference>
<dbReference type="InterPro" id="IPR050640">
    <property type="entry name" value="Bact_2-comp_sensor_kinase"/>
</dbReference>
<dbReference type="Gene3D" id="3.30.565.10">
    <property type="entry name" value="Histidine kinase-like ATPase, C-terminal domain"/>
    <property type="match status" value="1"/>
</dbReference>
<evidence type="ECO:0000259" key="4">
    <source>
        <dbReference type="Pfam" id="PF10114"/>
    </source>
</evidence>
<sequence>MVIMMGVEKLKKKLYLKDVIDINAFQKIQDDISNATEMSIITVNYKGKPETRHSNCSEFCKIMRASDLYSKLCERCDSRGGLEADRLKKPYIYICHKGLIDFATPIIVDGQYLGSVMAGQVLMSNDTIDLENIVHVKNDFDDLEKSEKEKLSNAYSKLPVVSFEKIQSVAQMMFHISNYIVEEAVAKMVQMELDEKKVKIAEAQKAQAELEKEYKSSQLKALQSQINPHFLFNVLNSISSLAIFEEAPKTQEVIYDLSNMLRYTLKRADKIVSLEEEFDYITSYLNLQKVRFSDRLNYEINIDTQFKNIKIPFMVLQNFVENSVIHGIETKEEGGYIKIYVEDEVESVIIYIEDNGIGINKDQLNEMQKELQIKNDNNLDKIGINNANKRMAYYYGDKYKIDITSKIRVGTLVKITILK</sequence>
<feature type="domain" description="Histidine kinase/HSP90-like ATPase" evidence="2">
    <location>
        <begin position="314"/>
        <end position="417"/>
    </location>
</feature>
<evidence type="ECO:0000313" key="6">
    <source>
        <dbReference type="Proteomes" id="UP000198597"/>
    </source>
</evidence>
<evidence type="ECO:0000259" key="3">
    <source>
        <dbReference type="Pfam" id="PF06580"/>
    </source>
</evidence>
<feature type="domain" description="PocR" evidence="4">
    <location>
        <begin position="18"/>
        <end position="184"/>
    </location>
</feature>
<dbReference type="InterPro" id="IPR003594">
    <property type="entry name" value="HATPase_dom"/>
</dbReference>
<evidence type="ECO:0000256" key="1">
    <source>
        <dbReference type="SAM" id="Coils"/>
    </source>
</evidence>
<evidence type="ECO:0000259" key="2">
    <source>
        <dbReference type="Pfam" id="PF02518"/>
    </source>
</evidence>
<dbReference type="Pfam" id="PF06580">
    <property type="entry name" value="His_kinase"/>
    <property type="match status" value="1"/>
</dbReference>
<feature type="coiled-coil region" evidence="1">
    <location>
        <begin position="186"/>
        <end position="225"/>
    </location>
</feature>
<reference evidence="5 6" key="1">
    <citation type="submission" date="2016-10" db="EMBL/GenBank/DDBJ databases">
        <authorList>
            <person name="de Groot N.N."/>
        </authorList>
    </citation>
    <scope>NUCLEOTIDE SEQUENCE [LARGE SCALE GENOMIC DNA]</scope>
    <source>
        <strain evidence="5 6">DSM 12272</strain>
    </source>
</reference>
<dbReference type="Pfam" id="PF02518">
    <property type="entry name" value="HATPase_c"/>
    <property type="match status" value="1"/>
</dbReference>
<keyword evidence="5" id="KW-0418">Kinase</keyword>
<evidence type="ECO:0000313" key="5">
    <source>
        <dbReference type="EMBL" id="SDO77879.1"/>
    </source>
</evidence>
<feature type="domain" description="Signal transduction histidine kinase internal region" evidence="3">
    <location>
        <begin position="218"/>
        <end position="296"/>
    </location>
</feature>
<dbReference type="PANTHER" id="PTHR34220:SF7">
    <property type="entry name" value="SENSOR HISTIDINE KINASE YPDA"/>
    <property type="match status" value="1"/>
</dbReference>
<dbReference type="InterPro" id="IPR010559">
    <property type="entry name" value="Sig_transdc_His_kin_internal"/>
</dbReference>
<dbReference type="GO" id="GO:0016020">
    <property type="term" value="C:membrane"/>
    <property type="evidence" value="ECO:0007669"/>
    <property type="project" value="InterPro"/>
</dbReference>
<dbReference type="STRING" id="94869.SAMN04488529_101401"/>
<dbReference type="InterPro" id="IPR018771">
    <property type="entry name" value="PocR_dom"/>
</dbReference>
<accession>A0A1H0MBQ7</accession>
<dbReference type="InterPro" id="IPR036890">
    <property type="entry name" value="HATPase_C_sf"/>
</dbReference>
<dbReference type="GO" id="GO:0000155">
    <property type="term" value="F:phosphorelay sensor kinase activity"/>
    <property type="evidence" value="ECO:0007669"/>
    <property type="project" value="InterPro"/>
</dbReference>
<protein>
    <submittedName>
        <fullName evidence="5">Histidine kinase-, DNA gyrase B-, and HSP90-like ATPase</fullName>
    </submittedName>
</protein>
<dbReference type="Proteomes" id="UP000198597">
    <property type="component" value="Unassembled WGS sequence"/>
</dbReference>
<keyword evidence="1" id="KW-0175">Coiled coil</keyword>
<keyword evidence="5" id="KW-0808">Transferase</keyword>
<dbReference type="AlphaFoldDB" id="A0A1H0MBQ7"/>